<dbReference type="InterPro" id="IPR012728">
    <property type="entry name" value="Pls/PosA_C"/>
</dbReference>
<feature type="domain" description="Carrier" evidence="5">
    <location>
        <begin position="511"/>
        <end position="584"/>
    </location>
</feature>
<keyword evidence="2" id="KW-0597">Phosphoprotein</keyword>
<dbReference type="Gene3D" id="3.30.300.30">
    <property type="match status" value="1"/>
</dbReference>
<dbReference type="RefSeq" id="WP_344883202.1">
    <property type="nucleotide sequence ID" value="NZ_BAABAL010000019.1"/>
</dbReference>
<dbReference type="SUPFAM" id="SSF47336">
    <property type="entry name" value="ACP-like"/>
    <property type="match status" value="1"/>
</dbReference>
<feature type="compositionally biased region" description="Polar residues" evidence="3">
    <location>
        <begin position="1"/>
        <end position="13"/>
    </location>
</feature>
<dbReference type="NCBIfam" id="TIGR02353">
    <property type="entry name" value="NRPS_term_dom"/>
    <property type="match status" value="1"/>
</dbReference>
<keyword evidence="7" id="KW-1185">Reference proteome</keyword>
<feature type="region of interest" description="Disordered" evidence="3">
    <location>
        <begin position="1"/>
        <end position="26"/>
    </location>
</feature>
<evidence type="ECO:0000256" key="3">
    <source>
        <dbReference type="SAM" id="MobiDB-lite"/>
    </source>
</evidence>
<dbReference type="PROSITE" id="PS00455">
    <property type="entry name" value="AMP_BINDING"/>
    <property type="match status" value="1"/>
</dbReference>
<dbReference type="Pfam" id="PF00550">
    <property type="entry name" value="PP-binding"/>
    <property type="match status" value="1"/>
</dbReference>
<evidence type="ECO:0000313" key="7">
    <source>
        <dbReference type="Proteomes" id="UP001501747"/>
    </source>
</evidence>
<evidence type="ECO:0000256" key="1">
    <source>
        <dbReference type="ARBA" id="ARBA00022450"/>
    </source>
</evidence>
<evidence type="ECO:0000256" key="4">
    <source>
        <dbReference type="SAM" id="Phobius"/>
    </source>
</evidence>
<dbReference type="SUPFAM" id="SSF51161">
    <property type="entry name" value="Trimeric LpxA-like enzymes"/>
    <property type="match status" value="3"/>
</dbReference>
<dbReference type="InterPro" id="IPR020845">
    <property type="entry name" value="AMP-binding_CS"/>
</dbReference>
<keyword evidence="4" id="KW-0472">Membrane</keyword>
<dbReference type="InterPro" id="IPR020806">
    <property type="entry name" value="PKS_PP-bd"/>
</dbReference>
<feature type="compositionally biased region" description="Low complexity" evidence="3">
    <location>
        <begin position="1304"/>
        <end position="1320"/>
    </location>
</feature>
<feature type="transmembrane region" description="Helical" evidence="4">
    <location>
        <begin position="880"/>
        <end position="904"/>
    </location>
</feature>
<dbReference type="EMBL" id="BAABAL010000019">
    <property type="protein sequence ID" value="GAA4030221.1"/>
    <property type="molecule type" value="Genomic_DNA"/>
</dbReference>
<dbReference type="PANTHER" id="PTHR45527:SF1">
    <property type="entry name" value="FATTY ACID SYNTHASE"/>
    <property type="match status" value="1"/>
</dbReference>
<protein>
    <submittedName>
        <fullName evidence="6">Non-ribosomal peptide synthetase</fullName>
    </submittedName>
</protein>
<dbReference type="InterPro" id="IPR036736">
    <property type="entry name" value="ACP-like_sf"/>
</dbReference>
<dbReference type="InterPro" id="IPR000873">
    <property type="entry name" value="AMP-dep_synth/lig_dom"/>
</dbReference>
<dbReference type="Pfam" id="PF00501">
    <property type="entry name" value="AMP-binding"/>
    <property type="match status" value="1"/>
</dbReference>
<dbReference type="Gene3D" id="2.160.10.10">
    <property type="entry name" value="Hexapeptide repeat proteins"/>
    <property type="match status" value="3"/>
</dbReference>
<feature type="transmembrane region" description="Helical" evidence="4">
    <location>
        <begin position="601"/>
        <end position="630"/>
    </location>
</feature>
<dbReference type="Gene3D" id="1.10.1200.10">
    <property type="entry name" value="ACP-like"/>
    <property type="match status" value="1"/>
</dbReference>
<dbReference type="InterPro" id="IPR042099">
    <property type="entry name" value="ANL_N_sf"/>
</dbReference>
<proteinExistence type="predicted"/>
<evidence type="ECO:0000313" key="6">
    <source>
        <dbReference type="EMBL" id="GAA4030221.1"/>
    </source>
</evidence>
<feature type="transmembrane region" description="Helical" evidence="4">
    <location>
        <begin position="842"/>
        <end position="868"/>
    </location>
</feature>
<dbReference type="SUPFAM" id="SSF56801">
    <property type="entry name" value="Acetyl-CoA synthetase-like"/>
    <property type="match status" value="1"/>
</dbReference>
<gene>
    <name evidence="6" type="ORF">GCM10022247_64150</name>
</gene>
<dbReference type="CDD" id="cd05930">
    <property type="entry name" value="A_NRPS"/>
    <property type="match status" value="1"/>
</dbReference>
<keyword evidence="4" id="KW-0812">Transmembrane</keyword>
<keyword evidence="1" id="KW-0596">Phosphopantetheine</keyword>
<feature type="transmembrane region" description="Helical" evidence="4">
    <location>
        <begin position="1080"/>
        <end position="1103"/>
    </location>
</feature>
<organism evidence="6 7">
    <name type="scientific">Allokutzneria multivorans</name>
    <dbReference type="NCBI Taxonomy" id="1142134"/>
    <lineage>
        <taxon>Bacteria</taxon>
        <taxon>Bacillati</taxon>
        <taxon>Actinomycetota</taxon>
        <taxon>Actinomycetes</taxon>
        <taxon>Pseudonocardiales</taxon>
        <taxon>Pseudonocardiaceae</taxon>
        <taxon>Allokutzneria</taxon>
    </lineage>
</organism>
<dbReference type="InterPro" id="IPR045851">
    <property type="entry name" value="AMP-bd_C_sf"/>
</dbReference>
<comment type="caution">
    <text evidence="6">The sequence shown here is derived from an EMBL/GenBank/DDBJ whole genome shotgun (WGS) entry which is preliminary data.</text>
</comment>
<evidence type="ECO:0000256" key="2">
    <source>
        <dbReference type="ARBA" id="ARBA00022553"/>
    </source>
</evidence>
<dbReference type="InterPro" id="IPR009081">
    <property type="entry name" value="PP-bd_ACP"/>
</dbReference>
<sequence length="1347" mass="141439">MTSGLAAQLSTARETAPMGSATYPAADPPSERTLVDIFHTTVAAQPCALALDDGATTLSYSDLAERVGEVVTAWRAAGIGLGDRVGIRIPSGTADLYVSILATLSVGAAYVPVDFDDPLERAEMIWREAEVCAVAGPGGEIRTLRETTRRRPIRPPAPENDAWIIFTSGSTGKPKGVAVTHRSAAAFVDAEAELFLPNDPLGPADRVLAGLSVGFDASCEEMWLAWRHGACLVPAPRELVRAGAELGPWLVERGITVVSTVPTLAGLWPADALGGVRLVILGGETTSHELAAKLDVPGREVWNTYGPTETTVVASAARVSADLPVRIGFPLAGWELAVVDASGEPVSWGETGELVIGGVGLARYLDVAKDREKFAPLRSLGWARAYRSGDVVRADPEGLVFVGRSDDQVKIGGRRVELGEVDAALAALPGVSAAASVVRKTETGASVLVGYLALDDVESTMDVAAARLQLAERLPAAIVPLLAVVPQMPIRASGKVDRDALPWPLEGAGAVEWSEAEAIIAEHWTAVLGQAPTEDSDFFGSGGGSLAVAHLVSRLREHFPQASVADVYQHPTVRGVAEKLADESNTPQAASRERSVKPGSFTLFGFAQSLFALVVFAFAGLRLLLVVVAFQELSALAGIPGISSTVPWYVVGPACLLFFTSPGRVLLAAAGARLATTGIRPGEHRRAGWNHLRLWAAERWVTVVGVASIAGTFWVHHYARALGCRVGRHVDLHALPPVTGLATFGDRAAVEPDSDLAGWWLDRDCVRVGGIEVGAGSRIGGHSTLLDGAVVEDGAEVLSGSSVRGAVSAGRQWGGAPARDLGEVDEVWPASPARRSLVWRMIYGLTPLLTGAVMLLSAFPGLLVLGSLVTSAMTVATAAWVVPLAALGSLVTYAGATVLVVRLLNFAVKPGVHRVDSLAGWSAWLVQRFTTAARGTLFSLYAGLFTSRWLRMLGAKIGRGTEVSTVAGLPSMMTVGSGSFLADDTSLAPYELRNGWLVVGTARVGDRTFIGNSAEVGPGRWVPDGSLLGVLSSAPKQVPENTSWLGRPAMLLPRKVEGGSTARTYNPPRRLVVARTLIEVCRLIPVVVSYGLALFTVVMLSFLLTSQGIAAAALAVGWLMPAVAVVAIAVAVAAKWVLVGKHVPRERPLWSSFVWRNELAAVFFEELVTRWAGTALIGTPLFSMVLRGMGAKIGRGVHCETRWLPEPDLVTLGDGAVVNRGCVVQTHLFHDRIMRLGPIHVGRNATVGPRSVVLFDSAVGAHGSVGANSLVMRGESLPDGTAWVGNPVAAHGVADHNTATHGVASHNPASPNAASRNAASHVAATHVVAAQTDVVRTAAEEARVAAR</sequence>
<keyword evidence="4" id="KW-1133">Transmembrane helix</keyword>
<evidence type="ECO:0000259" key="5">
    <source>
        <dbReference type="PROSITE" id="PS50075"/>
    </source>
</evidence>
<reference evidence="7" key="1">
    <citation type="journal article" date="2019" name="Int. J. Syst. Evol. Microbiol.">
        <title>The Global Catalogue of Microorganisms (GCM) 10K type strain sequencing project: providing services to taxonomists for standard genome sequencing and annotation.</title>
        <authorList>
            <consortium name="The Broad Institute Genomics Platform"/>
            <consortium name="The Broad Institute Genome Sequencing Center for Infectious Disease"/>
            <person name="Wu L."/>
            <person name="Ma J."/>
        </authorList>
    </citation>
    <scope>NUCLEOTIDE SEQUENCE [LARGE SCALE GENOMIC DNA]</scope>
    <source>
        <strain evidence="7">JCM 17342</strain>
    </source>
</reference>
<feature type="region of interest" description="Disordered" evidence="3">
    <location>
        <begin position="1299"/>
        <end position="1320"/>
    </location>
</feature>
<dbReference type="SMART" id="SM00823">
    <property type="entry name" value="PKS_PP"/>
    <property type="match status" value="1"/>
</dbReference>
<feature type="transmembrane region" description="Helical" evidence="4">
    <location>
        <begin position="1109"/>
        <end position="1138"/>
    </location>
</feature>
<accession>A0ABP7TS73</accession>
<dbReference type="InterPro" id="IPR011004">
    <property type="entry name" value="Trimer_LpxA-like_sf"/>
</dbReference>
<dbReference type="PROSITE" id="PS50075">
    <property type="entry name" value="CARRIER"/>
    <property type="match status" value="1"/>
</dbReference>
<dbReference type="PANTHER" id="PTHR45527">
    <property type="entry name" value="NONRIBOSOMAL PEPTIDE SYNTHETASE"/>
    <property type="match status" value="1"/>
</dbReference>
<name>A0ABP7TS73_9PSEU</name>
<dbReference type="Gene3D" id="3.40.50.12780">
    <property type="entry name" value="N-terminal domain of ligase-like"/>
    <property type="match status" value="1"/>
</dbReference>
<dbReference type="Proteomes" id="UP001501747">
    <property type="component" value="Unassembled WGS sequence"/>
</dbReference>